<feature type="repeat" description="TPR" evidence="3">
    <location>
        <begin position="59"/>
        <end position="92"/>
    </location>
</feature>
<protein>
    <submittedName>
        <fullName evidence="5">Tetratricopeptide repeat protein</fullName>
    </submittedName>
</protein>
<evidence type="ECO:0000256" key="3">
    <source>
        <dbReference type="PROSITE-ProRule" id="PRU00339"/>
    </source>
</evidence>
<dbReference type="SUPFAM" id="SSF48452">
    <property type="entry name" value="TPR-like"/>
    <property type="match status" value="2"/>
</dbReference>
<evidence type="ECO:0000313" key="6">
    <source>
        <dbReference type="Proteomes" id="UP001440612"/>
    </source>
</evidence>
<dbReference type="SMART" id="SM00028">
    <property type="entry name" value="TPR"/>
    <property type="match status" value="8"/>
</dbReference>
<evidence type="ECO:0000256" key="4">
    <source>
        <dbReference type="SAM" id="SignalP"/>
    </source>
</evidence>
<dbReference type="InterPro" id="IPR050498">
    <property type="entry name" value="Ycf3"/>
</dbReference>
<sequence length="560" mass="61767">MNKTRALTLLLCAAAAAIYVYSTSTGLHPLAADCLLDDGSEDICLRAYATDSLSDEERGRVAFHLGRLSDKRGDWETALGHYDNAIALFPNKITAFYERGSLLSRHKHDFPAALRDYDIFLHHRPDDLYGLVGRAETYRLMESYDLADADLNRAALIAPDDRYLLRARADLLQDLENDEAALIILDGAIEKHPAVMGLWQERSWVKRQLGDYAGAVTDIGHVIANDPKTMWPWYQRGWLNIRLGHDSAGLTDLQEALALDPNYGPARREMRRLLEGIQDQLSSDPSGVIAFADAGLINEPQNLDLLYLRAIGQSQTGQFIGAINDMNAIIAATEFPFDYIFARSAIYLQQGQFDLALADLDYLTSDPSQTQDAINTLSSRISILEEAGQNEAANKLVGNVGDLAGLYAVAMRAKIQLHHGRGHWQEAFDAVETMTEHDPDDSNNWSLRGEILERLGRESEALESYSAAIRLAEIGTRDLASNDSARANALLRRGALYQSQSRADAAQADFDAALQGENAELILAFQQKMQSAGYYQGQLSGNYDAATQAALQHCAADPDC</sequence>
<keyword evidence="4" id="KW-0732">Signal</keyword>
<dbReference type="PANTHER" id="PTHR44858">
    <property type="entry name" value="TETRATRICOPEPTIDE REPEAT PROTEIN 6"/>
    <property type="match status" value="1"/>
</dbReference>
<dbReference type="InterPro" id="IPR011990">
    <property type="entry name" value="TPR-like_helical_dom_sf"/>
</dbReference>
<feature type="chain" id="PRO_5047275289" evidence="4">
    <location>
        <begin position="23"/>
        <end position="560"/>
    </location>
</feature>
<dbReference type="Gene3D" id="1.25.40.10">
    <property type="entry name" value="Tetratricopeptide repeat domain"/>
    <property type="match status" value="3"/>
</dbReference>
<dbReference type="PROSITE" id="PS50005">
    <property type="entry name" value="TPR"/>
    <property type="match status" value="1"/>
</dbReference>
<dbReference type="PANTHER" id="PTHR44858:SF1">
    <property type="entry name" value="UDP-N-ACETYLGLUCOSAMINE--PEPTIDE N-ACETYLGLUCOSAMINYLTRANSFERASE SPINDLY-RELATED"/>
    <property type="match status" value="1"/>
</dbReference>
<dbReference type="Pfam" id="PF13432">
    <property type="entry name" value="TPR_16"/>
    <property type="match status" value="1"/>
</dbReference>
<evidence type="ECO:0000256" key="1">
    <source>
        <dbReference type="ARBA" id="ARBA00022737"/>
    </source>
</evidence>
<feature type="signal peptide" evidence="4">
    <location>
        <begin position="1"/>
        <end position="22"/>
    </location>
</feature>
<evidence type="ECO:0000313" key="5">
    <source>
        <dbReference type="EMBL" id="WZC48537.1"/>
    </source>
</evidence>
<dbReference type="InterPro" id="IPR019734">
    <property type="entry name" value="TPR_rpt"/>
</dbReference>
<keyword evidence="6" id="KW-1185">Reference proteome</keyword>
<name>A0ABZ2V3Q0_9RHOB</name>
<dbReference type="Proteomes" id="UP001440612">
    <property type="component" value="Chromosome"/>
</dbReference>
<reference evidence="6" key="1">
    <citation type="submission" date="2024-04" db="EMBL/GenBank/DDBJ databases">
        <title>Phylogenomic analyses of a clade within the roseobacter group suggest taxonomic reassignments of species of the genera Aestuariivita, Citreicella, Loktanella, Nautella, Pelagibaca, Ruegeria, Thalassobius, Thiobacimonas and Tropicibacter, and the proposal o.</title>
        <authorList>
            <person name="Jeon C.O."/>
        </authorList>
    </citation>
    <scope>NUCLEOTIDE SEQUENCE [LARGE SCALE GENOMIC DNA]</scope>
    <source>
        <strain evidence="6">BS5-3</strain>
    </source>
</reference>
<keyword evidence="2 3" id="KW-0802">TPR repeat</keyword>
<dbReference type="EMBL" id="CP150951">
    <property type="protein sequence ID" value="WZC48537.1"/>
    <property type="molecule type" value="Genomic_DNA"/>
</dbReference>
<keyword evidence="1" id="KW-0677">Repeat</keyword>
<dbReference type="RefSeq" id="WP_341366652.1">
    <property type="nucleotide sequence ID" value="NZ_CP150951.2"/>
</dbReference>
<gene>
    <name evidence="5" type="ORF">AABB29_17050</name>
</gene>
<proteinExistence type="predicted"/>
<organism evidence="5 6">
    <name type="scientific">Yoonia phaeophyticola</name>
    <dbReference type="NCBI Taxonomy" id="3137369"/>
    <lineage>
        <taxon>Bacteria</taxon>
        <taxon>Pseudomonadati</taxon>
        <taxon>Pseudomonadota</taxon>
        <taxon>Alphaproteobacteria</taxon>
        <taxon>Rhodobacterales</taxon>
        <taxon>Paracoccaceae</taxon>
        <taxon>Yoonia</taxon>
    </lineage>
</organism>
<evidence type="ECO:0000256" key="2">
    <source>
        <dbReference type="ARBA" id="ARBA00022803"/>
    </source>
</evidence>
<accession>A0ABZ2V3Q0</accession>